<dbReference type="OrthoDB" id="25002at2759"/>
<evidence type="ECO:0000256" key="10">
    <source>
        <dbReference type="ARBA" id="ARBA00023242"/>
    </source>
</evidence>
<keyword evidence="15" id="KW-1185">Reference proteome</keyword>
<evidence type="ECO:0000256" key="8">
    <source>
        <dbReference type="ARBA" id="ARBA00023127"/>
    </source>
</evidence>
<dbReference type="InterPro" id="IPR036915">
    <property type="entry name" value="Cyclin-like_sf"/>
</dbReference>
<evidence type="ECO:0000256" key="5">
    <source>
        <dbReference type="ARBA" id="ARBA00022618"/>
    </source>
</evidence>
<evidence type="ECO:0000256" key="11">
    <source>
        <dbReference type="ARBA" id="ARBA00023306"/>
    </source>
</evidence>
<feature type="compositionally biased region" description="Low complexity" evidence="13">
    <location>
        <begin position="486"/>
        <end position="503"/>
    </location>
</feature>
<feature type="compositionally biased region" description="Low complexity" evidence="13">
    <location>
        <begin position="541"/>
        <end position="554"/>
    </location>
</feature>
<comment type="caution">
    <text evidence="14">The sequence shown here is derived from an EMBL/GenBank/DDBJ whole genome shotgun (WGS) entry which is preliminary data.</text>
</comment>
<evidence type="ECO:0000256" key="9">
    <source>
        <dbReference type="ARBA" id="ARBA00023163"/>
    </source>
</evidence>
<dbReference type="InterPro" id="IPR013763">
    <property type="entry name" value="Cyclin-like_dom"/>
</dbReference>
<feature type="compositionally biased region" description="Basic and acidic residues" evidence="13">
    <location>
        <begin position="604"/>
        <end position="614"/>
    </location>
</feature>
<feature type="compositionally biased region" description="Pro residues" evidence="13">
    <location>
        <begin position="657"/>
        <end position="676"/>
    </location>
</feature>
<keyword evidence="6" id="KW-0832">Ubl conjugation</keyword>
<keyword evidence="4" id="KW-0597">Phosphoprotein</keyword>
<comment type="subcellular location">
    <subcellularLocation>
        <location evidence="1">Nucleus</location>
    </subcellularLocation>
</comment>
<evidence type="ECO:0000256" key="12">
    <source>
        <dbReference type="RuleBase" id="RU000383"/>
    </source>
</evidence>
<protein>
    <submittedName>
        <fullName evidence="14">Uncharacterized protein</fullName>
    </submittedName>
</protein>
<feature type="compositionally biased region" description="Polar residues" evidence="13">
    <location>
        <begin position="369"/>
        <end position="389"/>
    </location>
</feature>
<keyword evidence="10" id="KW-0539">Nucleus</keyword>
<gene>
    <name evidence="14" type="ORF">PACLA_8A007308</name>
</gene>
<feature type="compositionally biased region" description="Basic residues" evidence="13">
    <location>
        <begin position="528"/>
        <end position="540"/>
    </location>
</feature>
<dbReference type="GO" id="GO:0051301">
    <property type="term" value="P:cell division"/>
    <property type="evidence" value="ECO:0007669"/>
    <property type="project" value="UniProtKB-KW"/>
</dbReference>
<sequence>MALVHSEGQDRWYFTKEELQRTPSVLSGIDTAKELSYRQQSANLIQDMGQRLLVSQLTINTAIVYMHRFYMFHSFSDMNRNSVAPCCLFLSAKLEEQPRKLEHVIKVANICLQKNDQLDPKSETYLQQAQDLVINESILLQTLGFELTVDHPHTHVVRITQLVRASKDLAQTSYFMATNSLHLTPFCIQHKPSVVACVCIHLACKWSNWEFPRSSDNKDWWEYVDPTVTKQSLDTICQEFLTIIENCPNRLKRRINTVTIYKGGHRPKTAGEKPGKNAAPTNGDVTTYKEGSSSKGEAPSKGEPSSRETSKVDHSVPRESSLSAVDNSTEQPNEQSSENKHSAATLTITSSAAVVETPTSTVMLPPLQPLTTKYASMPGLSSNSTENQAKGSSIKSSSGNNDNTKVVSGTKHKHREHDESSTPTKKLKTMHSSSSHSSQSKHASSGRLPFQSKHSSHQSSKSSSHSTPGSHHKLLIKGGSAHPGQPHHSSSPKIPVKSISSHSSHAHHNSSPKLPARSSSSHGNSSTHPHHSSSKRHSHPGHSTSGHSNSHSSGNKTASLHKHSSSPLDVKKSSGERHRRPSSSSTKPRPEMPAFGAPSSARTNDVDKTKKTQTIEDFASPPGPQRLQKLPPPRSMNVAEKSVSHHGPPLPSSGQATPPPPPLPTNFPPPPPPPPT</sequence>
<dbReference type="InterPro" id="IPR006671">
    <property type="entry name" value="Cyclin_N"/>
</dbReference>
<evidence type="ECO:0000256" key="13">
    <source>
        <dbReference type="SAM" id="MobiDB-lite"/>
    </source>
</evidence>
<dbReference type="PANTHER" id="PTHR10026">
    <property type="entry name" value="CYCLIN"/>
    <property type="match status" value="1"/>
</dbReference>
<evidence type="ECO:0000256" key="7">
    <source>
        <dbReference type="ARBA" id="ARBA00023015"/>
    </source>
</evidence>
<dbReference type="SMART" id="SM00385">
    <property type="entry name" value="CYCLIN"/>
    <property type="match status" value="2"/>
</dbReference>
<keyword evidence="3" id="KW-1017">Isopeptide bond</keyword>
<evidence type="ECO:0000313" key="15">
    <source>
        <dbReference type="Proteomes" id="UP001152795"/>
    </source>
</evidence>
<dbReference type="FunFam" id="1.10.472.10:FF:000009">
    <property type="entry name" value="cyclin-T2 isoform X1"/>
    <property type="match status" value="1"/>
</dbReference>
<feature type="compositionally biased region" description="Low complexity" evidence="13">
    <location>
        <begin position="511"/>
        <end position="527"/>
    </location>
</feature>
<dbReference type="AlphaFoldDB" id="A0A6S7GKB5"/>
<feature type="region of interest" description="Disordered" evidence="13">
    <location>
        <begin position="354"/>
        <end position="676"/>
    </location>
</feature>
<keyword evidence="11" id="KW-0131">Cell cycle</keyword>
<dbReference type="GO" id="GO:0006357">
    <property type="term" value="P:regulation of transcription by RNA polymerase II"/>
    <property type="evidence" value="ECO:0007669"/>
    <property type="project" value="InterPro"/>
</dbReference>
<dbReference type="FunFam" id="1.10.472.10:FF:000004">
    <property type="entry name" value="Cyclin T2"/>
    <property type="match status" value="1"/>
</dbReference>
<keyword evidence="5" id="KW-0132">Cell division</keyword>
<dbReference type="SUPFAM" id="SSF47954">
    <property type="entry name" value="Cyclin-like"/>
    <property type="match status" value="2"/>
</dbReference>
<feature type="region of interest" description="Disordered" evidence="13">
    <location>
        <begin position="262"/>
        <end position="342"/>
    </location>
</feature>
<dbReference type="CDD" id="cd20538">
    <property type="entry name" value="CYCLIN_CCNT_rpt1"/>
    <property type="match status" value="1"/>
</dbReference>
<evidence type="ECO:0000256" key="3">
    <source>
        <dbReference type="ARBA" id="ARBA00022499"/>
    </source>
</evidence>
<accession>A0A6S7GKB5</accession>
<evidence type="ECO:0000256" key="1">
    <source>
        <dbReference type="ARBA" id="ARBA00004123"/>
    </source>
</evidence>
<organism evidence="14 15">
    <name type="scientific">Paramuricea clavata</name>
    <name type="common">Red gorgonian</name>
    <name type="synonym">Violescent sea-whip</name>
    <dbReference type="NCBI Taxonomy" id="317549"/>
    <lineage>
        <taxon>Eukaryota</taxon>
        <taxon>Metazoa</taxon>
        <taxon>Cnidaria</taxon>
        <taxon>Anthozoa</taxon>
        <taxon>Octocorallia</taxon>
        <taxon>Malacalcyonacea</taxon>
        <taxon>Plexauridae</taxon>
        <taxon>Paramuricea</taxon>
    </lineage>
</organism>
<evidence type="ECO:0000256" key="6">
    <source>
        <dbReference type="ARBA" id="ARBA00022843"/>
    </source>
</evidence>
<feature type="compositionally biased region" description="Low complexity" evidence="13">
    <location>
        <begin position="431"/>
        <end position="445"/>
    </location>
</feature>
<feature type="compositionally biased region" description="Polar residues" evidence="13">
    <location>
        <begin position="279"/>
        <end position="295"/>
    </location>
</feature>
<keyword evidence="7" id="KW-0805">Transcription regulation</keyword>
<evidence type="ECO:0000313" key="14">
    <source>
        <dbReference type="EMBL" id="CAB3989666.1"/>
    </source>
</evidence>
<evidence type="ECO:0000256" key="4">
    <source>
        <dbReference type="ARBA" id="ARBA00022553"/>
    </source>
</evidence>
<feature type="compositionally biased region" description="Polar residues" evidence="13">
    <location>
        <begin position="318"/>
        <end position="336"/>
    </location>
</feature>
<dbReference type="InterPro" id="IPR043198">
    <property type="entry name" value="Cyclin/Ssn8"/>
</dbReference>
<dbReference type="Gene3D" id="1.10.472.10">
    <property type="entry name" value="Cyclin-like"/>
    <property type="match status" value="2"/>
</dbReference>
<dbReference type="GO" id="GO:0016538">
    <property type="term" value="F:cyclin-dependent protein serine/threonine kinase regulator activity"/>
    <property type="evidence" value="ECO:0007669"/>
    <property type="project" value="InterPro"/>
</dbReference>
<dbReference type="Pfam" id="PF00134">
    <property type="entry name" value="Cyclin_N"/>
    <property type="match status" value="1"/>
</dbReference>
<dbReference type="Pfam" id="PF21797">
    <property type="entry name" value="CycT2-like_C"/>
    <property type="match status" value="1"/>
</dbReference>
<name>A0A6S7GKB5_PARCT</name>
<dbReference type="Proteomes" id="UP001152795">
    <property type="component" value="Unassembled WGS sequence"/>
</dbReference>
<evidence type="ECO:0000256" key="2">
    <source>
        <dbReference type="ARBA" id="ARBA00008638"/>
    </source>
</evidence>
<dbReference type="EMBL" id="CACRXK020001530">
    <property type="protein sequence ID" value="CAB3989666.1"/>
    <property type="molecule type" value="Genomic_DNA"/>
</dbReference>
<keyword evidence="9" id="KW-0804">Transcription</keyword>
<dbReference type="GO" id="GO:0005634">
    <property type="term" value="C:nucleus"/>
    <property type="evidence" value="ECO:0007669"/>
    <property type="project" value="UniProtKB-SubCell"/>
</dbReference>
<feature type="compositionally biased region" description="Basic and acidic residues" evidence="13">
    <location>
        <begin position="298"/>
        <end position="317"/>
    </location>
</feature>
<proteinExistence type="inferred from homology"/>
<comment type="similarity">
    <text evidence="2">Belongs to the cyclin family. Cyclin C subfamily.</text>
</comment>
<feature type="compositionally biased region" description="Low complexity" evidence="13">
    <location>
        <begin position="390"/>
        <end position="401"/>
    </location>
</feature>
<feature type="compositionally biased region" description="Low complexity" evidence="13">
    <location>
        <begin position="457"/>
        <end position="469"/>
    </location>
</feature>
<keyword evidence="8 12" id="KW-0195">Cyclin</keyword>
<reference evidence="14" key="1">
    <citation type="submission" date="2020-04" db="EMBL/GenBank/DDBJ databases">
        <authorList>
            <person name="Alioto T."/>
            <person name="Alioto T."/>
            <person name="Gomez Garrido J."/>
        </authorList>
    </citation>
    <scope>NUCLEOTIDE SEQUENCE</scope>
    <source>
        <strain evidence="14">A484AB</strain>
    </source>
</reference>